<dbReference type="STRING" id="518766.Rmar_0557"/>
<dbReference type="EMBL" id="CP001807">
    <property type="protein sequence ID" value="ACY47457.1"/>
    <property type="molecule type" value="Genomic_DNA"/>
</dbReference>
<evidence type="ECO:0000313" key="3">
    <source>
        <dbReference type="Proteomes" id="UP000002221"/>
    </source>
</evidence>
<dbReference type="SUPFAM" id="SSF57997">
    <property type="entry name" value="Tropomyosin"/>
    <property type="match status" value="2"/>
</dbReference>
<evidence type="ECO:0000256" key="1">
    <source>
        <dbReference type="SAM" id="Coils"/>
    </source>
</evidence>
<dbReference type="RefSeq" id="WP_012843069.1">
    <property type="nucleotide sequence ID" value="NC_013501.1"/>
</dbReference>
<dbReference type="Gene3D" id="1.20.5.340">
    <property type="match status" value="2"/>
</dbReference>
<protein>
    <recommendedName>
        <fullName evidence="4">Chromosome segregation ATPase-like protein</fullName>
    </recommendedName>
</protein>
<gene>
    <name evidence="2" type="ordered locus">Rmar_0557</name>
</gene>
<dbReference type="GO" id="GO:0008239">
    <property type="term" value="F:dipeptidyl-peptidase activity"/>
    <property type="evidence" value="ECO:0007669"/>
    <property type="project" value="InterPro"/>
</dbReference>
<accession>D0MF07</accession>
<reference evidence="2 3" key="1">
    <citation type="journal article" date="2009" name="Stand. Genomic Sci.">
        <title>Complete genome sequence of Rhodothermus marinus type strain (R-10).</title>
        <authorList>
            <person name="Nolan M."/>
            <person name="Tindall B.J."/>
            <person name="Pomrenke H."/>
            <person name="Lapidus A."/>
            <person name="Copeland A."/>
            <person name="Glavina Del Rio T."/>
            <person name="Lucas S."/>
            <person name="Chen F."/>
            <person name="Tice H."/>
            <person name="Cheng J.F."/>
            <person name="Saunders E."/>
            <person name="Han C."/>
            <person name="Bruce D."/>
            <person name="Goodwin L."/>
            <person name="Chain P."/>
            <person name="Pitluck S."/>
            <person name="Ovchinikova G."/>
            <person name="Pati A."/>
            <person name="Ivanova N."/>
            <person name="Mavromatis K."/>
            <person name="Chen A."/>
            <person name="Palaniappan K."/>
            <person name="Land M."/>
            <person name="Hauser L."/>
            <person name="Chang Y.J."/>
            <person name="Jeffries C.D."/>
            <person name="Brettin T."/>
            <person name="Goker M."/>
            <person name="Bristow J."/>
            <person name="Eisen J.A."/>
            <person name="Markowitz V."/>
            <person name="Hugenholtz P."/>
            <person name="Kyrpides N.C."/>
            <person name="Klenk H.P."/>
            <person name="Detter J.C."/>
        </authorList>
    </citation>
    <scope>NUCLEOTIDE SEQUENCE [LARGE SCALE GENOMIC DNA]</scope>
    <source>
        <strain evidence="3">ATCC 43812 / DSM 4252 / R-10</strain>
    </source>
</reference>
<keyword evidence="1" id="KW-0175">Coiled coil</keyword>
<dbReference type="eggNOG" id="COG1196">
    <property type="taxonomic scope" value="Bacteria"/>
</dbReference>
<proteinExistence type="predicted"/>
<evidence type="ECO:0008006" key="4">
    <source>
        <dbReference type="Google" id="ProtNLM"/>
    </source>
</evidence>
<feature type="coiled-coil region" evidence="1">
    <location>
        <begin position="41"/>
        <end position="215"/>
    </location>
</feature>
<dbReference type="AlphaFoldDB" id="D0MF07"/>
<sequence length="356" mass="41247">MPFEIQDFHDLVRLLEAHPEWRAELRRLVLSEELLRLPELVQQLIEAHRRAEERLQHVEERLDRLEATVAQLVEAQRKAEERLQHVEERLDRLEATVAQLIEAQRKAEERLDRLEATVAQLVEAHRRAEERLDRLEATVAQLIEAQRKAEERLDRLEATVAQLIEAQRKAEERLQRTEARLERVEKRLERVEKRLEHVEIRLDGVEKRLEKTEDRLSKVWGGFLESRYRERAHAYFAPILSRIRVLSSEHLVQLLDEALEAGRLTEADRRDLLLADLVLQGRRDDQTVYLVAEVSGLISEDDVRRAVDRAQALARATDRPVIAAVAGETLPTDVQALAAQRGVWCITDGHVLSPAP</sequence>
<dbReference type="PANTHER" id="PTHR38753">
    <property type="entry name" value="SLR1441 PROTEIN"/>
    <property type="match status" value="1"/>
</dbReference>
<dbReference type="GO" id="GO:0070009">
    <property type="term" value="F:serine-type aminopeptidase activity"/>
    <property type="evidence" value="ECO:0007669"/>
    <property type="project" value="InterPro"/>
</dbReference>
<evidence type="ECO:0000313" key="2">
    <source>
        <dbReference type="EMBL" id="ACY47457.1"/>
    </source>
</evidence>
<dbReference type="Proteomes" id="UP000002221">
    <property type="component" value="Chromosome"/>
</dbReference>
<dbReference type="HOGENOM" id="CLU_078531_0_0_10"/>
<organism evidence="2 3">
    <name type="scientific">Rhodothermus marinus (strain ATCC 43812 / DSM 4252 / R-10)</name>
    <name type="common">Rhodothermus obamensis</name>
    <dbReference type="NCBI Taxonomy" id="518766"/>
    <lineage>
        <taxon>Bacteria</taxon>
        <taxon>Pseudomonadati</taxon>
        <taxon>Rhodothermota</taxon>
        <taxon>Rhodothermia</taxon>
        <taxon>Rhodothermales</taxon>
        <taxon>Rhodothermaceae</taxon>
        <taxon>Rhodothermus</taxon>
    </lineage>
</organism>
<name>D0MF07_RHOM4</name>
<keyword evidence="3" id="KW-1185">Reference proteome</keyword>
<dbReference type="PANTHER" id="PTHR38753:SF1">
    <property type="entry name" value="SLR1441 PROTEIN"/>
    <property type="match status" value="1"/>
</dbReference>
<dbReference type="KEGG" id="rmr:Rmar_0557"/>